<organism evidence="9 10">
    <name type="scientific">Parabacteroides chartae</name>
    <dbReference type="NCBI Taxonomy" id="1037355"/>
    <lineage>
        <taxon>Bacteria</taxon>
        <taxon>Pseudomonadati</taxon>
        <taxon>Bacteroidota</taxon>
        <taxon>Bacteroidia</taxon>
        <taxon>Bacteroidales</taxon>
        <taxon>Tannerellaceae</taxon>
        <taxon>Parabacteroides</taxon>
    </lineage>
</organism>
<dbReference type="AlphaFoldDB" id="A0A1T5A7T5"/>
<dbReference type="RefSeq" id="WP_079682240.1">
    <property type="nucleotide sequence ID" value="NZ_FUYQ01000002.1"/>
</dbReference>
<dbReference type="PROSITE" id="PS51257">
    <property type="entry name" value="PROKAR_LIPOPROTEIN"/>
    <property type="match status" value="1"/>
</dbReference>
<protein>
    <submittedName>
        <fullName evidence="9">Starch-binding associating with outer membrane</fullName>
    </submittedName>
</protein>
<comment type="similarity">
    <text evidence="2">Belongs to the SusD family.</text>
</comment>
<dbReference type="Pfam" id="PF07980">
    <property type="entry name" value="SusD_RagB"/>
    <property type="match status" value="1"/>
</dbReference>
<keyword evidence="4" id="KW-0472">Membrane</keyword>
<dbReference type="InterPro" id="IPR011990">
    <property type="entry name" value="TPR-like_helical_dom_sf"/>
</dbReference>
<feature type="signal peptide" evidence="6">
    <location>
        <begin position="1"/>
        <end position="21"/>
    </location>
</feature>
<dbReference type="GO" id="GO:0009279">
    <property type="term" value="C:cell outer membrane"/>
    <property type="evidence" value="ECO:0007669"/>
    <property type="project" value="UniProtKB-SubCell"/>
</dbReference>
<evidence type="ECO:0000256" key="5">
    <source>
        <dbReference type="ARBA" id="ARBA00023237"/>
    </source>
</evidence>
<feature type="domain" description="SusD-like N-terminal" evidence="8">
    <location>
        <begin position="21"/>
        <end position="232"/>
    </location>
</feature>
<evidence type="ECO:0000313" key="9">
    <source>
        <dbReference type="EMBL" id="SKB30980.1"/>
    </source>
</evidence>
<name>A0A1T5A7T5_9BACT</name>
<dbReference type="Gene3D" id="1.25.40.390">
    <property type="match status" value="1"/>
</dbReference>
<accession>A0A1T5A7T5</accession>
<evidence type="ECO:0000256" key="3">
    <source>
        <dbReference type="ARBA" id="ARBA00022729"/>
    </source>
</evidence>
<feature type="chain" id="PRO_5012075034" evidence="6">
    <location>
        <begin position="22"/>
        <end position="636"/>
    </location>
</feature>
<keyword evidence="5" id="KW-0998">Cell outer membrane</keyword>
<comment type="subcellular location">
    <subcellularLocation>
        <location evidence="1">Cell outer membrane</location>
    </subcellularLocation>
</comment>
<dbReference type="EMBL" id="FUYQ01000002">
    <property type="protein sequence ID" value="SKB30980.1"/>
    <property type="molecule type" value="Genomic_DNA"/>
</dbReference>
<keyword evidence="10" id="KW-1185">Reference proteome</keyword>
<dbReference type="Pfam" id="PF14322">
    <property type="entry name" value="SusD-like_3"/>
    <property type="match status" value="1"/>
</dbReference>
<keyword evidence="3 6" id="KW-0732">Signal</keyword>
<gene>
    <name evidence="9" type="ORF">SAMN05660349_00521</name>
</gene>
<proteinExistence type="inferred from homology"/>
<dbReference type="SUPFAM" id="SSF48452">
    <property type="entry name" value="TPR-like"/>
    <property type="match status" value="1"/>
</dbReference>
<sequence length="636" mass="72183">MKLIKYLFVALVLGTFSSCSDYLDKQPDDMLTLEMVFNDKTRTEDWLAGCYSSIPDPLWSGAYGLGQNGLGPLGDDVAPSTGWEKFGWNIVAKQTGNWSPNSGDGHGYWSLLPKRIRTALIFIENVKPNAAQLVTEADVENMKNEARFLIAYYKTLLVEIYGPVPFNPDKLLSGESSNEELMAGQTPYDDIVNWIDKELLDLSKKLPASYSDKKKFGRATSIMCLAVRARLLLFAASPLVNGNPDYKGHVNNKGVELFNTTYDPQKWVRAANACKELIDAAHAAGHGLYYEYNADGSIDPFQSYQNMFFKKTTEGNKEILFARPDCDYTALNKHATPRGCAGNGGYGITQSLVDAFFMENGLPPIVGYNADGSPIINEASGYKEKGFSTAPEIRNTKWIESQGDGKVTLAGTYNMYTHREPRFYISVLYNRAWYRSENRTTRFMIKEWDGGPTHDAPQNGYLLRKTVHPDHDSRNKVFPYYPGILYRLGEAYLNYAEALNEANPGNPDILKYLNLIRERAGIPQYGSGAGMIPVPANQADMREAIHRERRVEMNCENIIRYFDIRRWKQGEKFLNGPFYGMNFMGEKVSDDDKDPKAFFTRKVYQNRVFEKKHYWFPVPQSEMDKNPNLVQNPFWK</sequence>
<evidence type="ECO:0000256" key="6">
    <source>
        <dbReference type="SAM" id="SignalP"/>
    </source>
</evidence>
<evidence type="ECO:0000256" key="1">
    <source>
        <dbReference type="ARBA" id="ARBA00004442"/>
    </source>
</evidence>
<dbReference type="InterPro" id="IPR012944">
    <property type="entry name" value="SusD_RagB_dom"/>
</dbReference>
<dbReference type="InterPro" id="IPR033985">
    <property type="entry name" value="SusD-like_N"/>
</dbReference>
<feature type="domain" description="RagB/SusD" evidence="7">
    <location>
        <begin position="329"/>
        <end position="635"/>
    </location>
</feature>
<dbReference type="Proteomes" id="UP000190852">
    <property type="component" value="Unassembled WGS sequence"/>
</dbReference>
<evidence type="ECO:0000256" key="4">
    <source>
        <dbReference type="ARBA" id="ARBA00023136"/>
    </source>
</evidence>
<reference evidence="10" key="1">
    <citation type="submission" date="2017-02" db="EMBL/GenBank/DDBJ databases">
        <authorList>
            <person name="Varghese N."/>
            <person name="Submissions S."/>
        </authorList>
    </citation>
    <scope>NUCLEOTIDE SEQUENCE [LARGE SCALE GENOMIC DNA]</scope>
    <source>
        <strain evidence="10">DSM 24967</strain>
    </source>
</reference>
<evidence type="ECO:0000259" key="8">
    <source>
        <dbReference type="Pfam" id="PF14322"/>
    </source>
</evidence>
<evidence type="ECO:0000313" key="10">
    <source>
        <dbReference type="Proteomes" id="UP000190852"/>
    </source>
</evidence>
<evidence type="ECO:0000259" key="7">
    <source>
        <dbReference type="Pfam" id="PF07980"/>
    </source>
</evidence>
<evidence type="ECO:0000256" key="2">
    <source>
        <dbReference type="ARBA" id="ARBA00006275"/>
    </source>
</evidence>